<gene>
    <name evidence="9" type="primary">LOC123131726</name>
</gene>
<evidence type="ECO:0000256" key="1">
    <source>
        <dbReference type="ARBA" id="ARBA00022527"/>
    </source>
</evidence>
<keyword evidence="1" id="KW-0723">Serine/threonine-protein kinase</keyword>
<dbReference type="InterPro" id="IPR001245">
    <property type="entry name" value="Ser-Thr/Tyr_kinase_cat_dom"/>
</dbReference>
<keyword evidence="5 6" id="KW-0067">ATP-binding</keyword>
<evidence type="ECO:0000259" key="8">
    <source>
        <dbReference type="PROSITE" id="PS50011"/>
    </source>
</evidence>
<dbReference type="Gramene" id="TraesPARA_EIv1.0_1896770.1">
    <property type="protein sequence ID" value="TraesPARA_EIv1.0_1896770.1.CDS"/>
    <property type="gene ID" value="TraesPARA_EIv1.0_1896770"/>
</dbReference>
<reference evidence="9" key="2">
    <citation type="submission" date="2018-10" db="UniProtKB">
        <authorList>
            <consortium name="EnsemblPlants"/>
        </authorList>
    </citation>
    <scope>IDENTIFICATION</scope>
</reference>
<reference evidence="9" key="1">
    <citation type="submission" date="2018-08" db="EMBL/GenBank/DDBJ databases">
        <authorList>
            <person name="Rossello M."/>
        </authorList>
    </citation>
    <scope>NUCLEOTIDE SEQUENCE [LARGE SCALE GENOMIC DNA]</scope>
    <source>
        <strain evidence="9">cv. Chinese Spring</strain>
    </source>
</reference>
<dbReference type="SMART" id="SM00220">
    <property type="entry name" value="S_TKc"/>
    <property type="match status" value="2"/>
</dbReference>
<feature type="binding site" evidence="6">
    <location>
        <position position="67"/>
    </location>
    <ligand>
        <name>ATP</name>
        <dbReference type="ChEBI" id="CHEBI:30616"/>
    </ligand>
</feature>
<evidence type="ECO:0000256" key="7">
    <source>
        <dbReference type="SAM" id="Coils"/>
    </source>
</evidence>
<dbReference type="InterPro" id="IPR008271">
    <property type="entry name" value="Ser/Thr_kinase_AS"/>
</dbReference>
<dbReference type="Gene3D" id="3.30.200.20">
    <property type="entry name" value="Phosphorylase Kinase, domain 1"/>
    <property type="match status" value="2"/>
</dbReference>
<dbReference type="AlphaFoldDB" id="A0A3B6NJC6"/>
<dbReference type="PANTHER" id="PTHR45707:SF69">
    <property type="entry name" value="CALCIUM-DEPENDENT LIPID-BINDING (CALB DOMAIN) PLANT PHOSPHORIBOSYLTRANSFERASE FAMILY PROTEIN"/>
    <property type="match status" value="1"/>
</dbReference>
<dbReference type="Gene3D" id="1.10.510.10">
    <property type="entry name" value="Transferase(Phosphotransferase) domain 1"/>
    <property type="match status" value="2"/>
</dbReference>
<dbReference type="Pfam" id="PF07714">
    <property type="entry name" value="PK_Tyr_Ser-Thr"/>
    <property type="match status" value="1"/>
</dbReference>
<dbReference type="STRING" id="4565.A0A3B6NJC6"/>
<dbReference type="Gramene" id="TraesCS6A03G0080800.2">
    <property type="protein sequence ID" value="TraesCS6A03G0080800.2.CDS"/>
    <property type="gene ID" value="TraesCS6A03G0080800"/>
</dbReference>
<dbReference type="KEGG" id="taes:123131726"/>
<dbReference type="OMA" id="FAWERWM"/>
<dbReference type="PROSITE" id="PS00107">
    <property type="entry name" value="PROTEIN_KINASE_ATP"/>
    <property type="match status" value="1"/>
</dbReference>
<dbReference type="InterPro" id="IPR000719">
    <property type="entry name" value="Prot_kinase_dom"/>
</dbReference>
<dbReference type="Gramene" id="TraesJUL6A03G03271550.1">
    <property type="protein sequence ID" value="TraesJUL6A03G03271550.1"/>
    <property type="gene ID" value="TraesJUL6A03G03271550"/>
</dbReference>
<keyword evidence="4" id="KW-0418">Kinase</keyword>
<keyword evidence="10" id="KW-1185">Reference proteome</keyword>
<dbReference type="PANTHER" id="PTHR45707">
    <property type="entry name" value="C2 CALCIUM/LIPID-BINDING PLANT PHOSPHORIBOSYLTRANSFERASE FAMILY PROTEIN"/>
    <property type="match status" value="1"/>
</dbReference>
<dbReference type="PROSITE" id="PS00108">
    <property type="entry name" value="PROTEIN_KINASE_ST"/>
    <property type="match status" value="1"/>
</dbReference>
<name>A0A3B6NJC6_WHEAT</name>
<feature type="domain" description="Protein kinase" evidence="8">
    <location>
        <begin position="461"/>
        <end position="727"/>
    </location>
</feature>
<evidence type="ECO:0000313" key="10">
    <source>
        <dbReference type="Proteomes" id="UP000019116"/>
    </source>
</evidence>
<feature type="coiled-coil region" evidence="7">
    <location>
        <begin position="248"/>
        <end position="275"/>
    </location>
</feature>
<keyword evidence="3 6" id="KW-0547">Nucleotide-binding</keyword>
<keyword evidence="2" id="KW-0808">Transferase</keyword>
<dbReference type="PROSITE" id="PS50011">
    <property type="entry name" value="PROTEIN_KINASE_DOM"/>
    <property type="match status" value="2"/>
</dbReference>
<keyword evidence="7" id="KW-0175">Coiled coil</keyword>
<dbReference type="RefSeq" id="XP_044407336.1">
    <property type="nucleotide sequence ID" value="XM_044551401.1"/>
</dbReference>
<evidence type="ECO:0000256" key="6">
    <source>
        <dbReference type="PROSITE-ProRule" id="PRU10141"/>
    </source>
</evidence>
<dbReference type="OrthoDB" id="1668230at2759"/>
<dbReference type="FunFam" id="1.10.510.10:FF:000870">
    <property type="entry name" value="OSJNBa0016N04.16-like protein"/>
    <property type="match status" value="1"/>
</dbReference>
<dbReference type="GeneID" id="123131726"/>
<protein>
    <recommendedName>
        <fullName evidence="8">Protein kinase domain-containing protein</fullName>
    </recommendedName>
</protein>
<dbReference type="Gramene" id="TraesSYM6A03G03185900.1">
    <property type="protein sequence ID" value="TraesSYM6A03G03185900.1"/>
    <property type="gene ID" value="TraesSYM6A03G03185900"/>
</dbReference>
<dbReference type="Gramene" id="TraesCS6A02G036400.2">
    <property type="protein sequence ID" value="TraesCS6A02G036400.2"/>
    <property type="gene ID" value="TraesCS6A02G036400"/>
</dbReference>
<dbReference type="SUPFAM" id="SSF56112">
    <property type="entry name" value="Protein kinase-like (PK-like)"/>
    <property type="match status" value="2"/>
</dbReference>
<evidence type="ECO:0000313" key="9">
    <source>
        <dbReference type="EnsemblPlants" id="TraesCS6A02G036400.2"/>
    </source>
</evidence>
<accession>A0A3B6NJC6</accession>
<evidence type="ECO:0000256" key="3">
    <source>
        <dbReference type="ARBA" id="ARBA00022741"/>
    </source>
</evidence>
<dbReference type="SMR" id="A0A3B6NJC6"/>
<dbReference type="InterPro" id="IPR011009">
    <property type="entry name" value="Kinase-like_dom_sf"/>
</dbReference>
<feature type="domain" description="Protein kinase" evidence="8">
    <location>
        <begin position="39"/>
        <end position="310"/>
    </location>
</feature>
<evidence type="ECO:0000256" key="2">
    <source>
        <dbReference type="ARBA" id="ARBA00022679"/>
    </source>
</evidence>
<dbReference type="Pfam" id="PF00069">
    <property type="entry name" value="Pkinase"/>
    <property type="match status" value="1"/>
</dbReference>
<dbReference type="InterPro" id="IPR017441">
    <property type="entry name" value="Protein_kinase_ATP_BS"/>
</dbReference>
<dbReference type="Proteomes" id="UP000019116">
    <property type="component" value="Chromosome 6A"/>
</dbReference>
<sequence>MDTKIGTINKVDLERMVLDRSAEPTYLPLSLLEDITDCFSDDQQIGSGGFSIVYKGMVGEKMVAVKKLSQTMHENKFHKEVECITKAKHKNIVRFLGYCSDTQGRIEDYEGKFVMADVRNWLLCFEYVPNGSLIEYITDPSRGLEWRERYQIIKGICEGLLHLHEKRILHLDLKPSNILIDIHMVPKIADFGLSRCLDKDQTRDFTSNICGSLGYMAPEFFIGQVTFASDIYSLGIIIMEILTGEKGYQEEQDVVENWMNRLEAADQKETQLEQVRVCTTIGIECMDPNPKKRPFAHHIVNKLDKTASIIETCITSPSVEHQVRSLKEQHCQRKIVDLSLEYLLKEQHSQRKILDLSFEYLIKDMSGRTKTEELMEFIGAFKDHWRHAKEHQWSLRGVQGTKKNTSQQQGASISSSNSVVLNKLNIFSTKARRNYVRNGGPMLEKIDMLKLFKKEELKPAINDKNRIGRDVFEEVYIGLVDRVPVIVKKQISGTVLQNGQFAKEVIIQSQVLHKNIVRLIGCCVEVDIPMLVYEYLSKDSLHDILHNNCKVRLNLGVRLNIATESARGLAYMHSRHNILHGNIKSENILLDDHFVPKISNFCISRLTGRGYKHTRTVKGDDPYMDPLYLQTGLLSEYSDVYSFGVVMLELLTRKKATHSGNNSLVRNFLENHKQGRKSTELFDEKIAVMENLELLDNLAQLVVECLSQNLDLRPKMIDVAKRLHILNESRGQWVLS</sequence>
<dbReference type="GO" id="GO:0004674">
    <property type="term" value="F:protein serine/threonine kinase activity"/>
    <property type="evidence" value="ECO:0007669"/>
    <property type="project" value="UniProtKB-KW"/>
</dbReference>
<organism evidence="9">
    <name type="scientific">Triticum aestivum</name>
    <name type="common">Wheat</name>
    <dbReference type="NCBI Taxonomy" id="4565"/>
    <lineage>
        <taxon>Eukaryota</taxon>
        <taxon>Viridiplantae</taxon>
        <taxon>Streptophyta</taxon>
        <taxon>Embryophyta</taxon>
        <taxon>Tracheophyta</taxon>
        <taxon>Spermatophyta</taxon>
        <taxon>Magnoliopsida</taxon>
        <taxon>Liliopsida</taxon>
        <taxon>Poales</taxon>
        <taxon>Poaceae</taxon>
        <taxon>BOP clade</taxon>
        <taxon>Pooideae</taxon>
        <taxon>Triticodae</taxon>
        <taxon>Triticeae</taxon>
        <taxon>Triticinae</taxon>
        <taxon>Triticum</taxon>
    </lineage>
</organism>
<evidence type="ECO:0000256" key="4">
    <source>
        <dbReference type="ARBA" id="ARBA00022777"/>
    </source>
</evidence>
<dbReference type="EnsemblPlants" id="TraesCS6A02G036400.2">
    <property type="protein sequence ID" value="TraesCS6A02G036400.2"/>
    <property type="gene ID" value="TraesCS6A02G036400"/>
</dbReference>
<dbReference type="GO" id="GO:0005524">
    <property type="term" value="F:ATP binding"/>
    <property type="evidence" value="ECO:0007669"/>
    <property type="project" value="UniProtKB-UniRule"/>
</dbReference>
<proteinExistence type="predicted"/>
<evidence type="ECO:0000256" key="5">
    <source>
        <dbReference type="ARBA" id="ARBA00022840"/>
    </source>
</evidence>